<gene>
    <name evidence="2" type="ORF">V6242_17795</name>
</gene>
<protein>
    <submittedName>
        <fullName evidence="2">CinA family protein</fullName>
    </submittedName>
</protein>
<comment type="caution">
    <text evidence="2">The sequence shown here is derived from an EMBL/GenBank/DDBJ whole genome shotgun (WGS) entry which is preliminary data.</text>
</comment>
<reference evidence="2 3" key="1">
    <citation type="submission" date="2024-02" db="EMBL/GenBank/DDBJ databases">
        <title>Bacteria isolated from the canopy kelp, Nereocystis luetkeana.</title>
        <authorList>
            <person name="Pfister C.A."/>
            <person name="Younker I.T."/>
            <person name="Light S.H."/>
        </authorList>
    </citation>
    <scope>NUCLEOTIDE SEQUENCE [LARGE SCALE GENOMIC DNA]</scope>
    <source>
        <strain evidence="2 3">TI.4.07</strain>
    </source>
</reference>
<dbReference type="RefSeq" id="WP_341568219.1">
    <property type="nucleotide sequence ID" value="NZ_JBAKAR010000106.1"/>
</dbReference>
<accession>A0ABU9GBH7</accession>
<dbReference type="Pfam" id="PF02464">
    <property type="entry name" value="CinA"/>
    <property type="match status" value="1"/>
</dbReference>
<dbReference type="Gene3D" id="3.90.950.20">
    <property type="entry name" value="CinA-like"/>
    <property type="match status" value="1"/>
</dbReference>
<dbReference type="EMBL" id="JBAKAR010000106">
    <property type="protein sequence ID" value="MEL0614999.1"/>
    <property type="molecule type" value="Genomic_DNA"/>
</dbReference>
<organism evidence="2 3">
    <name type="scientific">Marinomonas arenicola</name>
    <dbReference type="NCBI Taxonomy" id="569601"/>
    <lineage>
        <taxon>Bacteria</taxon>
        <taxon>Pseudomonadati</taxon>
        <taxon>Pseudomonadota</taxon>
        <taxon>Gammaproteobacteria</taxon>
        <taxon>Oceanospirillales</taxon>
        <taxon>Oceanospirillaceae</taxon>
        <taxon>Marinomonas</taxon>
    </lineage>
</organism>
<sequence length="76" mass="8002">ALLFGGDMAVAVRGGAGPTGGSKDKPVGCVYIAWKIKDHDAEAVRFQFSGARQSVREATVIAALEGVVERSLQQEK</sequence>
<evidence type="ECO:0000259" key="1">
    <source>
        <dbReference type="Pfam" id="PF02464"/>
    </source>
</evidence>
<dbReference type="InterPro" id="IPR036653">
    <property type="entry name" value="CinA-like_C"/>
</dbReference>
<dbReference type="SUPFAM" id="SSF142433">
    <property type="entry name" value="CinA-like"/>
    <property type="match status" value="1"/>
</dbReference>
<evidence type="ECO:0000313" key="2">
    <source>
        <dbReference type="EMBL" id="MEL0614999.1"/>
    </source>
</evidence>
<feature type="domain" description="CinA C-terminal" evidence="1">
    <location>
        <begin position="4"/>
        <end position="68"/>
    </location>
</feature>
<dbReference type="Proteomes" id="UP001379949">
    <property type="component" value="Unassembled WGS sequence"/>
</dbReference>
<dbReference type="InterPro" id="IPR008136">
    <property type="entry name" value="CinA_C"/>
</dbReference>
<name>A0ABU9GBH7_9GAMM</name>
<proteinExistence type="predicted"/>
<evidence type="ECO:0000313" key="3">
    <source>
        <dbReference type="Proteomes" id="UP001379949"/>
    </source>
</evidence>
<feature type="non-terminal residue" evidence="2">
    <location>
        <position position="1"/>
    </location>
</feature>
<keyword evidence="3" id="KW-1185">Reference proteome</keyword>